<dbReference type="Proteomes" id="UP000191153">
    <property type="component" value="Unassembled WGS sequence"/>
</dbReference>
<evidence type="ECO:0000256" key="3">
    <source>
        <dbReference type="ARBA" id="ARBA00023163"/>
    </source>
</evidence>
<dbReference type="EMBL" id="FUWX01000013">
    <property type="protein sequence ID" value="SJZ86804.1"/>
    <property type="molecule type" value="Genomic_DNA"/>
</dbReference>
<sequence>MREKPGDKVLKYLEEKIFQGFWKPGDKIDSENYLAELLGVSRVSVREAISKMVAMGLLIKKRGGGSYVKEITPVDYMDKLLPFLVLGDGDYIEILQLRMSLDVLGVKLFIENKDEYIINELKIIHKKLIENKNNPKEFFMEDMNFHKCIMKGSKNLLIYKVFEMIVQIMGYHAKEQYFQLPLINRIDEHNLILEAILNEDIEIAQIYMKRHLERTISDLKRK</sequence>
<dbReference type="InterPro" id="IPR008920">
    <property type="entry name" value="TF_FadR/GntR_C"/>
</dbReference>
<dbReference type="InterPro" id="IPR036390">
    <property type="entry name" value="WH_DNA-bd_sf"/>
</dbReference>
<dbReference type="STRING" id="180163.SAMN02745174_01785"/>
<dbReference type="OrthoDB" id="9799482at2"/>
<dbReference type="InterPro" id="IPR000524">
    <property type="entry name" value="Tscrpt_reg_HTH_GntR"/>
</dbReference>
<dbReference type="PANTHER" id="PTHR43537:SF5">
    <property type="entry name" value="UXU OPERON TRANSCRIPTIONAL REGULATOR"/>
    <property type="match status" value="1"/>
</dbReference>
<dbReference type="CDD" id="cd07377">
    <property type="entry name" value="WHTH_GntR"/>
    <property type="match status" value="1"/>
</dbReference>
<name>A0A1T4P5M8_9FUSO</name>
<proteinExistence type="predicted"/>
<gene>
    <name evidence="5" type="ORF">SAMN02745174_01785</name>
</gene>
<keyword evidence="6" id="KW-1185">Reference proteome</keyword>
<reference evidence="5 6" key="1">
    <citation type="submission" date="2017-02" db="EMBL/GenBank/DDBJ databases">
        <authorList>
            <person name="Peterson S.W."/>
        </authorList>
    </citation>
    <scope>NUCLEOTIDE SEQUENCE [LARGE SCALE GENOMIC DNA]</scope>
    <source>
        <strain evidence="5 6">ATCC 700028</strain>
    </source>
</reference>
<dbReference type="Gene3D" id="1.10.10.10">
    <property type="entry name" value="Winged helix-like DNA-binding domain superfamily/Winged helix DNA-binding domain"/>
    <property type="match status" value="1"/>
</dbReference>
<keyword evidence="2" id="KW-0238">DNA-binding</keyword>
<dbReference type="SUPFAM" id="SSF46785">
    <property type="entry name" value="Winged helix' DNA-binding domain"/>
    <property type="match status" value="1"/>
</dbReference>
<evidence type="ECO:0000256" key="1">
    <source>
        <dbReference type="ARBA" id="ARBA00023015"/>
    </source>
</evidence>
<dbReference type="Gene3D" id="1.20.120.530">
    <property type="entry name" value="GntR ligand-binding domain-like"/>
    <property type="match status" value="1"/>
</dbReference>
<feature type="domain" description="HTH gntR-type" evidence="4">
    <location>
        <begin position="3"/>
        <end position="71"/>
    </location>
</feature>
<dbReference type="InterPro" id="IPR036388">
    <property type="entry name" value="WH-like_DNA-bd_sf"/>
</dbReference>
<dbReference type="InterPro" id="IPR011711">
    <property type="entry name" value="GntR_C"/>
</dbReference>
<dbReference type="RefSeq" id="WP_078694248.1">
    <property type="nucleotide sequence ID" value="NZ_FUWX01000013.1"/>
</dbReference>
<evidence type="ECO:0000259" key="4">
    <source>
        <dbReference type="PROSITE" id="PS50949"/>
    </source>
</evidence>
<dbReference type="SUPFAM" id="SSF48008">
    <property type="entry name" value="GntR ligand-binding domain-like"/>
    <property type="match status" value="1"/>
</dbReference>
<accession>A0A1T4P5M8</accession>
<dbReference type="Pfam" id="PF07729">
    <property type="entry name" value="FCD"/>
    <property type="match status" value="1"/>
</dbReference>
<evidence type="ECO:0000313" key="5">
    <source>
        <dbReference type="EMBL" id="SJZ86804.1"/>
    </source>
</evidence>
<dbReference type="Pfam" id="PF00392">
    <property type="entry name" value="GntR"/>
    <property type="match status" value="1"/>
</dbReference>
<dbReference type="GO" id="GO:0003700">
    <property type="term" value="F:DNA-binding transcription factor activity"/>
    <property type="evidence" value="ECO:0007669"/>
    <property type="project" value="InterPro"/>
</dbReference>
<protein>
    <submittedName>
        <fullName evidence="5">Transcriptional regulator, GntR family</fullName>
    </submittedName>
</protein>
<dbReference type="PRINTS" id="PR00035">
    <property type="entry name" value="HTHGNTR"/>
</dbReference>
<dbReference type="PANTHER" id="PTHR43537">
    <property type="entry name" value="TRANSCRIPTIONAL REGULATOR, GNTR FAMILY"/>
    <property type="match status" value="1"/>
</dbReference>
<organism evidence="5 6">
    <name type="scientific">Cetobacterium ceti</name>
    <dbReference type="NCBI Taxonomy" id="180163"/>
    <lineage>
        <taxon>Bacteria</taxon>
        <taxon>Fusobacteriati</taxon>
        <taxon>Fusobacteriota</taxon>
        <taxon>Fusobacteriia</taxon>
        <taxon>Fusobacteriales</taxon>
        <taxon>Fusobacteriaceae</taxon>
        <taxon>Cetobacterium</taxon>
    </lineage>
</organism>
<dbReference type="SMART" id="SM00345">
    <property type="entry name" value="HTH_GNTR"/>
    <property type="match status" value="1"/>
</dbReference>
<dbReference type="PROSITE" id="PS50949">
    <property type="entry name" value="HTH_GNTR"/>
    <property type="match status" value="1"/>
</dbReference>
<dbReference type="GO" id="GO:0003677">
    <property type="term" value="F:DNA binding"/>
    <property type="evidence" value="ECO:0007669"/>
    <property type="project" value="UniProtKB-KW"/>
</dbReference>
<dbReference type="AlphaFoldDB" id="A0A1T4P5M8"/>
<evidence type="ECO:0000313" key="6">
    <source>
        <dbReference type="Proteomes" id="UP000191153"/>
    </source>
</evidence>
<keyword evidence="3" id="KW-0804">Transcription</keyword>
<keyword evidence="1" id="KW-0805">Transcription regulation</keyword>
<dbReference type="SMART" id="SM00895">
    <property type="entry name" value="FCD"/>
    <property type="match status" value="1"/>
</dbReference>
<evidence type="ECO:0000256" key="2">
    <source>
        <dbReference type="ARBA" id="ARBA00023125"/>
    </source>
</evidence>